<evidence type="ECO:0000256" key="2">
    <source>
        <dbReference type="ARBA" id="ARBA00004141"/>
    </source>
</evidence>
<dbReference type="GO" id="GO:0042773">
    <property type="term" value="P:ATP synthesis coupled electron transport"/>
    <property type="evidence" value="ECO:0007669"/>
    <property type="project" value="InterPro"/>
</dbReference>
<dbReference type="NCBIfam" id="TIGR01972">
    <property type="entry name" value="NDH_I_M"/>
    <property type="match status" value="1"/>
</dbReference>
<dbReference type="GO" id="GO:0015990">
    <property type="term" value="P:electron transport coupled proton transport"/>
    <property type="evidence" value="ECO:0007669"/>
    <property type="project" value="TreeGrafter"/>
</dbReference>
<feature type="transmembrane region" description="Helical" evidence="7">
    <location>
        <begin position="463"/>
        <end position="482"/>
    </location>
</feature>
<dbReference type="GO" id="GO:0048039">
    <property type="term" value="F:ubiquinone binding"/>
    <property type="evidence" value="ECO:0007669"/>
    <property type="project" value="TreeGrafter"/>
</dbReference>
<feature type="transmembrane region" description="Helical" evidence="7">
    <location>
        <begin position="341"/>
        <end position="363"/>
    </location>
</feature>
<comment type="subcellular location">
    <subcellularLocation>
        <location evidence="2">Membrane</location>
        <topology evidence="2">Multi-pass membrane protein</topology>
    </subcellularLocation>
    <subcellularLocation>
        <location evidence="7">Mitochondrion membrane</location>
        <topology evidence="7">Multi-pass membrane protein</topology>
    </subcellularLocation>
</comment>
<keyword evidence="4 7" id="KW-0812">Transmembrane</keyword>
<keyword evidence="9" id="KW-0560">Oxidoreductase</keyword>
<dbReference type="InterPro" id="IPR001750">
    <property type="entry name" value="ND/Mrp_TM"/>
</dbReference>
<dbReference type="Pfam" id="PF00361">
    <property type="entry name" value="Proton_antipo_M"/>
    <property type="match status" value="1"/>
</dbReference>
<evidence type="ECO:0000256" key="6">
    <source>
        <dbReference type="ARBA" id="ARBA00023136"/>
    </source>
</evidence>
<proteinExistence type="inferred from homology"/>
<feature type="transmembrane region" description="Helical" evidence="7">
    <location>
        <begin position="281"/>
        <end position="306"/>
    </location>
</feature>
<keyword evidence="7" id="KW-0830">Ubiquinone</keyword>
<gene>
    <name evidence="9" type="primary">nad4</name>
</gene>
<dbReference type="GO" id="GO:0031966">
    <property type="term" value="C:mitochondrial membrane"/>
    <property type="evidence" value="ECO:0007669"/>
    <property type="project" value="UniProtKB-SubCell"/>
</dbReference>
<dbReference type="PANTHER" id="PTHR43507">
    <property type="entry name" value="NADH-UBIQUINONE OXIDOREDUCTASE CHAIN 4"/>
    <property type="match status" value="1"/>
</dbReference>
<feature type="transmembrane region" description="Helical" evidence="7">
    <location>
        <begin position="255"/>
        <end position="275"/>
    </location>
</feature>
<reference evidence="9" key="1">
    <citation type="journal article" date="2011" name="Nucleic Acids Res.">
        <title>Evolution of linear chromosomes and multipartite genomes in yeast mitochondria.</title>
        <authorList>
            <person name="Valach M."/>
            <person name="Farkas Z."/>
            <person name="Fricova D."/>
            <person name="Kovac J."/>
            <person name="Brejova B."/>
            <person name="Vinar T."/>
            <person name="Pfeiffer I."/>
            <person name="Kucsera J."/>
            <person name="Tomaska L."/>
            <person name="Lang B.F."/>
            <person name="Nosek J."/>
        </authorList>
    </citation>
    <scope>NUCLEOTIDE SEQUENCE</scope>
    <source>
        <strain evidence="9">CBS 5121</strain>
    </source>
</reference>
<dbReference type="GO" id="GO:0008137">
    <property type="term" value="F:NADH dehydrogenase (ubiquinone) activity"/>
    <property type="evidence" value="ECO:0007669"/>
    <property type="project" value="UniProtKB-UniRule"/>
</dbReference>
<protein>
    <recommendedName>
        <fullName evidence="7">NADH-ubiquinone oxidoreductase chain 4</fullName>
        <ecNumber evidence="7">7.1.1.2</ecNumber>
    </recommendedName>
</protein>
<comment type="catalytic activity">
    <reaction evidence="7">
        <text>a ubiquinone + NADH + 5 H(+)(in) = a ubiquinol + NAD(+) + 4 H(+)(out)</text>
        <dbReference type="Rhea" id="RHEA:29091"/>
        <dbReference type="Rhea" id="RHEA-COMP:9565"/>
        <dbReference type="Rhea" id="RHEA-COMP:9566"/>
        <dbReference type="ChEBI" id="CHEBI:15378"/>
        <dbReference type="ChEBI" id="CHEBI:16389"/>
        <dbReference type="ChEBI" id="CHEBI:17976"/>
        <dbReference type="ChEBI" id="CHEBI:57540"/>
        <dbReference type="ChEBI" id="CHEBI:57945"/>
        <dbReference type="EC" id="7.1.1.2"/>
    </reaction>
</comment>
<feature type="transmembrane region" description="Helical" evidence="7">
    <location>
        <begin position="370"/>
        <end position="396"/>
    </location>
</feature>
<evidence type="ECO:0000256" key="1">
    <source>
        <dbReference type="ARBA" id="ARBA00003257"/>
    </source>
</evidence>
<feature type="transmembrane region" description="Helical" evidence="7">
    <location>
        <begin position="148"/>
        <end position="167"/>
    </location>
</feature>
<feature type="domain" description="NADH:quinone oxidoreductase/Mrp antiporter transmembrane" evidence="8">
    <location>
        <begin position="145"/>
        <end position="429"/>
    </location>
</feature>
<comment type="function">
    <text evidence="1">Core subunit of the mitochondrial membrane respiratory chain NADH dehydrogenase (Complex I) that is believed to belong to the minimal assembly required for catalysis. Complex I functions in the transfer of electrons from NADH to the respiratory chain. The immediate electron acceptor for the enzyme is believed to be ubiquinone.</text>
</comment>
<dbReference type="GeneID" id="9845427"/>
<keyword evidence="7" id="KW-0520">NAD</keyword>
<evidence type="ECO:0000259" key="8">
    <source>
        <dbReference type="Pfam" id="PF00361"/>
    </source>
</evidence>
<feature type="transmembrane region" description="Helical" evidence="7">
    <location>
        <begin position="408"/>
        <end position="433"/>
    </location>
</feature>
<keyword evidence="7" id="KW-0813">Transport</keyword>
<organism evidence="9">
    <name type="scientific">Groenewaldozyma salmanticensis</name>
    <dbReference type="NCBI Taxonomy" id="49332"/>
    <lineage>
        <taxon>Eukaryota</taxon>
        <taxon>Fungi</taxon>
        <taxon>Dikarya</taxon>
        <taxon>Ascomycota</taxon>
        <taxon>Saccharomycotina</taxon>
        <taxon>Dipodascomycetes</taxon>
        <taxon>Dipodascales</taxon>
        <taxon>Trichomonascaceae</taxon>
        <taxon>Groenewaldozyma</taxon>
    </lineage>
</organism>
<feature type="transmembrane region" description="Helical" evidence="7">
    <location>
        <begin position="124"/>
        <end position="142"/>
    </location>
</feature>
<evidence type="ECO:0000313" key="9">
    <source>
        <dbReference type="EMBL" id="ADO51049.1"/>
    </source>
</evidence>
<keyword evidence="7 9" id="KW-0496">Mitochondrion</keyword>
<dbReference type="InterPro" id="IPR010227">
    <property type="entry name" value="NADH_Q_OxRdtase_chainM/4"/>
</dbReference>
<dbReference type="InterPro" id="IPR003918">
    <property type="entry name" value="NADH_UbQ_OxRdtase"/>
</dbReference>
<evidence type="ECO:0000256" key="4">
    <source>
        <dbReference type="ARBA" id="ARBA00022692"/>
    </source>
</evidence>
<evidence type="ECO:0000256" key="5">
    <source>
        <dbReference type="ARBA" id="ARBA00022989"/>
    </source>
</evidence>
<comment type="function">
    <text evidence="7">Core subunit of the mitochondrial membrane respiratory chain NADH dehydrogenase (Complex I) which catalyzes electron transfer from NADH through the respiratory chain, using ubiquinone as an electron acceptor. Essential for the catalytic activity and assembly of complex I.</text>
</comment>
<feature type="transmembrane region" description="Helical" evidence="7">
    <location>
        <begin position="53"/>
        <end position="71"/>
    </location>
</feature>
<feature type="transmembrane region" description="Helical" evidence="7">
    <location>
        <begin position="221"/>
        <end position="243"/>
    </location>
</feature>
<keyword evidence="6 7" id="KW-0472">Membrane</keyword>
<keyword evidence="5 7" id="KW-1133">Transmembrane helix</keyword>
<geneLocation type="mitochondrion" evidence="9"/>
<feature type="transmembrane region" description="Helical" evidence="7">
    <location>
        <begin position="91"/>
        <end position="112"/>
    </location>
</feature>
<dbReference type="GO" id="GO:0003954">
    <property type="term" value="F:NADH dehydrogenase activity"/>
    <property type="evidence" value="ECO:0007669"/>
    <property type="project" value="TreeGrafter"/>
</dbReference>
<sequence length="499" mass="56986">MLSTFLNSILILWLIGLFIVGINKKYIISGKEYVPIFNISLIQNNNLYNKLKVWSLYISIITLILFIYIYSNISYNNIYISEIDKILDIPIGIDSISLYFILLLLILYPILILSSWYNNFNTPYLYYILVLIIPILLLLNFLCIDLYYFYIFFEATLIPLYILITIYGSNNRKQAAYYILMYTLLGSLCMLISLCWTNAIIDDSTFFLIYKYIPSLDIQFILWILLFIAIMVKSPILPLHTWLPLVHSESPLAGSILLAGIVLKLTVYLIIRWILPFLPEISLLFTPFVFTICLLTIILISFITMIQNDLKVIVAYSSVSHMSVCILGIFSNSLAGIEGSYLLGLAHGLVSPALFIAVGGILYDRFHTRIIYYYNGLLSIMPYFSFYLIIISFANIGTPLSLNFIGEFLSLFGAFNNNFILGIICISSIFLSATYQMKITNKITGGINSYIFTNNDITKVESISLNVLIIITLILGIFPSYITQHLDLLFNSYVIYHIG</sequence>
<dbReference type="EC" id="7.1.1.2" evidence="7"/>
<dbReference type="PRINTS" id="PR01437">
    <property type="entry name" value="NUOXDRDTASE4"/>
</dbReference>
<dbReference type="AlphaFoldDB" id="E5L084"/>
<evidence type="ECO:0000256" key="7">
    <source>
        <dbReference type="RuleBase" id="RU003297"/>
    </source>
</evidence>
<keyword evidence="7" id="KW-0679">Respiratory chain</keyword>
<accession>E5L084</accession>
<comment type="similarity">
    <text evidence="3 7">Belongs to the complex I subunit 4 family.</text>
</comment>
<evidence type="ECO:0000256" key="3">
    <source>
        <dbReference type="ARBA" id="ARBA00009025"/>
    </source>
</evidence>
<dbReference type="EMBL" id="HQ267969">
    <property type="protein sequence ID" value="ADO51049.1"/>
    <property type="molecule type" value="Genomic_DNA"/>
</dbReference>
<feature type="transmembrane region" description="Helical" evidence="7">
    <location>
        <begin position="6"/>
        <end position="23"/>
    </location>
</feature>
<feature type="transmembrane region" description="Helical" evidence="7">
    <location>
        <begin position="179"/>
        <end position="201"/>
    </location>
</feature>
<dbReference type="RefSeq" id="YP_003935025.1">
    <property type="nucleotide sequence ID" value="NC_014613.1"/>
</dbReference>
<keyword evidence="7" id="KW-0249">Electron transport</keyword>
<dbReference type="PANTHER" id="PTHR43507:SF1">
    <property type="entry name" value="NADH-UBIQUINONE OXIDOREDUCTASE CHAIN 4"/>
    <property type="match status" value="1"/>
</dbReference>
<name>E5L084_9ASCO</name>